<evidence type="ECO:0000259" key="1">
    <source>
        <dbReference type="Pfam" id="PF00501"/>
    </source>
</evidence>
<accession>A0A2K9MM98</accession>
<dbReference type="InterPro" id="IPR000873">
    <property type="entry name" value="AMP-dep_synth/lig_dom"/>
</dbReference>
<feature type="domain" description="AMP-dependent synthetase/ligase" evidence="1">
    <location>
        <begin position="19"/>
        <end position="402"/>
    </location>
</feature>
<protein>
    <submittedName>
        <fullName evidence="3">AMP-dependent synthetase</fullName>
    </submittedName>
</protein>
<proteinExistence type="predicted"/>
<dbReference type="InterPro" id="IPR020845">
    <property type="entry name" value="AMP-binding_CS"/>
</dbReference>
<dbReference type="EMBL" id="CP025584">
    <property type="protein sequence ID" value="AUM75745.1"/>
    <property type="molecule type" value="Genomic_DNA"/>
</dbReference>
<dbReference type="InterPro" id="IPR042099">
    <property type="entry name" value="ANL_N_sf"/>
</dbReference>
<dbReference type="Proteomes" id="UP000234882">
    <property type="component" value="Plasmid pCBA4604-01"/>
</dbReference>
<gene>
    <name evidence="3" type="ORF">CYR75_15035</name>
</gene>
<dbReference type="InterPro" id="IPR045851">
    <property type="entry name" value="AMP-bd_C_sf"/>
</dbReference>
<keyword evidence="4" id="KW-1185">Reference proteome</keyword>
<dbReference type="InterPro" id="IPR050237">
    <property type="entry name" value="ATP-dep_AMP-bd_enzyme"/>
</dbReference>
<sequence length="536" mass="59340">MTSTIVYRQGEKPLHEYLRQHAVERPQKPAINWYGAEISFSELDRLSDAFAARLHERGIQKGDRVALFLQNSPQYVIAYLGSQKLGAIVCACSPLFKQFELETQLSDMGARALVAADVLYPVVEQVLPTVEIEHLFLTSYSELLPDHPTVHVPGEVSEAKRPPVDGATDFMEALRTFEGDVPRPEISMSDTAAMSYTSGSTGRPKGAMLPYSQALFKSSVMAEAYDIQASDIMLAVAPLYHIAGMSAGICIPVYTGATTVLLFRFDPLSVLEAIDRNKVTFWYSVTPMNIAVMEHPEASRYRLDSLRLNIGTSFGIPLTEDRAKKWAAFTGGCLVAEAAYGLTETHTWDTCMPLDDIRWGTHGKLSPGVQCRIVDLDTRAEKARGEQGEIQLKGPGLFHGYWNNREAYEDAFEGKWFCTGDIGVLDEDDYLTLLGRKKEMIKVSGYSVFPEDVETILCKHPDITQAVIVGVPHETKGEVVRAVLVMRKGADASADDIIAWCRGNLSAYKVPQLVSFVDHLPTTPTGKVLRRLVKEL</sequence>
<evidence type="ECO:0000259" key="2">
    <source>
        <dbReference type="Pfam" id="PF13193"/>
    </source>
</evidence>
<name>A0A2K9MM98_9RHOB</name>
<feature type="domain" description="AMP-binding enzyme C-terminal" evidence="2">
    <location>
        <begin position="453"/>
        <end position="527"/>
    </location>
</feature>
<dbReference type="PANTHER" id="PTHR43767:SF1">
    <property type="entry name" value="NONRIBOSOMAL PEPTIDE SYNTHASE PES1 (EUROFUNG)-RELATED"/>
    <property type="match status" value="1"/>
</dbReference>
<dbReference type="Pfam" id="PF13193">
    <property type="entry name" value="AMP-binding_C"/>
    <property type="match status" value="1"/>
</dbReference>
<dbReference type="PROSITE" id="PS00455">
    <property type="entry name" value="AMP_BINDING"/>
    <property type="match status" value="1"/>
</dbReference>
<dbReference type="PANTHER" id="PTHR43767">
    <property type="entry name" value="LONG-CHAIN-FATTY-ACID--COA LIGASE"/>
    <property type="match status" value="1"/>
</dbReference>
<dbReference type="AlphaFoldDB" id="A0A2K9MM98"/>
<reference evidence="3 4" key="1">
    <citation type="submission" date="2017-12" db="EMBL/GenBank/DDBJ databases">
        <title>Genomic analysis of Paracoccus sp. CBA4604.</title>
        <authorList>
            <person name="Roh S.W."/>
            <person name="Kim J.Y."/>
            <person name="Kim J.S."/>
        </authorList>
    </citation>
    <scope>NUCLEOTIDE SEQUENCE [LARGE SCALE GENOMIC DNA]</scope>
    <source>
        <strain evidence="3 4">CBA4604</strain>
        <plasmid evidence="4">pcba4604-01</plasmid>
    </source>
</reference>
<dbReference type="Pfam" id="PF00501">
    <property type="entry name" value="AMP-binding"/>
    <property type="match status" value="1"/>
</dbReference>
<dbReference type="GO" id="GO:0016878">
    <property type="term" value="F:acid-thiol ligase activity"/>
    <property type="evidence" value="ECO:0007669"/>
    <property type="project" value="UniProtKB-ARBA"/>
</dbReference>
<dbReference type="SUPFAM" id="SSF56801">
    <property type="entry name" value="Acetyl-CoA synthetase-like"/>
    <property type="match status" value="1"/>
</dbReference>
<dbReference type="RefSeq" id="WP_101501083.1">
    <property type="nucleotide sequence ID" value="NZ_CP025584.1"/>
</dbReference>
<dbReference type="Gene3D" id="3.30.300.30">
    <property type="match status" value="1"/>
</dbReference>
<evidence type="ECO:0000313" key="4">
    <source>
        <dbReference type="Proteomes" id="UP000234882"/>
    </source>
</evidence>
<dbReference type="KEGG" id="paru:CYR75_15035"/>
<dbReference type="InterPro" id="IPR025110">
    <property type="entry name" value="AMP-bd_C"/>
</dbReference>
<dbReference type="OrthoDB" id="9803968at2"/>
<keyword evidence="3" id="KW-0614">Plasmid</keyword>
<geneLocation type="plasmid" evidence="4">
    <name>pcba4604-01</name>
</geneLocation>
<evidence type="ECO:0000313" key="3">
    <source>
        <dbReference type="EMBL" id="AUM75745.1"/>
    </source>
</evidence>
<dbReference type="Gene3D" id="3.40.50.12780">
    <property type="entry name" value="N-terminal domain of ligase-like"/>
    <property type="match status" value="1"/>
</dbReference>
<organism evidence="3 4">
    <name type="scientific">Paracoccus jeotgali</name>
    <dbReference type="NCBI Taxonomy" id="2065379"/>
    <lineage>
        <taxon>Bacteria</taxon>
        <taxon>Pseudomonadati</taxon>
        <taxon>Pseudomonadota</taxon>
        <taxon>Alphaproteobacteria</taxon>
        <taxon>Rhodobacterales</taxon>
        <taxon>Paracoccaceae</taxon>
        <taxon>Paracoccus</taxon>
    </lineage>
</organism>